<dbReference type="Proteomes" id="UP000561181">
    <property type="component" value="Unassembled WGS sequence"/>
</dbReference>
<reference evidence="1 2" key="1">
    <citation type="submission" date="2020-04" db="EMBL/GenBank/DDBJ databases">
        <authorList>
            <person name="Liu A."/>
        </authorList>
    </citation>
    <scope>NUCLEOTIDE SEQUENCE [LARGE SCALE GENOMIC DNA]</scope>
    <source>
        <strain evidence="1 2">RZ02</strain>
    </source>
</reference>
<sequence>MFDRSFFASKLGQASLASVAAMCAFVALSTQMHVAPAYAAALHGETVEIA</sequence>
<protein>
    <submittedName>
        <fullName evidence="1">Uncharacterized protein</fullName>
    </submittedName>
</protein>
<organism evidence="1 2">
    <name type="scientific">Pontixanthobacter rizhaonensis</name>
    <dbReference type="NCBI Taxonomy" id="2730337"/>
    <lineage>
        <taxon>Bacteria</taxon>
        <taxon>Pseudomonadati</taxon>
        <taxon>Pseudomonadota</taxon>
        <taxon>Alphaproteobacteria</taxon>
        <taxon>Sphingomonadales</taxon>
        <taxon>Erythrobacteraceae</taxon>
        <taxon>Pontixanthobacter</taxon>
    </lineage>
</organism>
<dbReference type="RefSeq" id="WP_170012428.1">
    <property type="nucleotide sequence ID" value="NZ_JABCRE010000003.1"/>
</dbReference>
<proteinExistence type="predicted"/>
<evidence type="ECO:0000313" key="1">
    <source>
        <dbReference type="EMBL" id="NMW32084.1"/>
    </source>
</evidence>
<accession>A0A848QLQ8</accession>
<comment type="caution">
    <text evidence="1">The sequence shown here is derived from an EMBL/GenBank/DDBJ whole genome shotgun (WGS) entry which is preliminary data.</text>
</comment>
<dbReference type="EMBL" id="JABCRE010000003">
    <property type="protein sequence ID" value="NMW32084.1"/>
    <property type="molecule type" value="Genomic_DNA"/>
</dbReference>
<evidence type="ECO:0000313" key="2">
    <source>
        <dbReference type="Proteomes" id="UP000561181"/>
    </source>
</evidence>
<gene>
    <name evidence="1" type="ORF">HKD42_08425</name>
</gene>
<dbReference type="AlphaFoldDB" id="A0A848QLQ8"/>
<keyword evidence="2" id="KW-1185">Reference proteome</keyword>
<name>A0A848QLQ8_9SPHN</name>